<name>T1IEL8_RHOPR</name>
<dbReference type="Proteomes" id="UP000015103">
    <property type="component" value="Unassembled WGS sequence"/>
</dbReference>
<organism evidence="1 2">
    <name type="scientific">Rhodnius prolixus</name>
    <name type="common">Triatomid bug</name>
    <dbReference type="NCBI Taxonomy" id="13249"/>
    <lineage>
        <taxon>Eukaryota</taxon>
        <taxon>Metazoa</taxon>
        <taxon>Ecdysozoa</taxon>
        <taxon>Arthropoda</taxon>
        <taxon>Hexapoda</taxon>
        <taxon>Insecta</taxon>
        <taxon>Pterygota</taxon>
        <taxon>Neoptera</taxon>
        <taxon>Paraneoptera</taxon>
        <taxon>Hemiptera</taxon>
        <taxon>Heteroptera</taxon>
        <taxon>Panheteroptera</taxon>
        <taxon>Cimicomorpha</taxon>
        <taxon>Reduviidae</taxon>
        <taxon>Triatominae</taxon>
        <taxon>Rhodnius</taxon>
    </lineage>
</organism>
<evidence type="ECO:0000313" key="2">
    <source>
        <dbReference type="Proteomes" id="UP000015103"/>
    </source>
</evidence>
<dbReference type="EMBL" id="ACPB03014060">
    <property type="status" value="NOT_ANNOTATED_CDS"/>
    <property type="molecule type" value="Genomic_DNA"/>
</dbReference>
<protein>
    <submittedName>
        <fullName evidence="1">Uncharacterized protein</fullName>
    </submittedName>
</protein>
<accession>T1IEL8</accession>
<proteinExistence type="predicted"/>
<dbReference type="AlphaFoldDB" id="T1IEL8"/>
<sequence length="113" mass="12683">MKRGNNAAIKVIIKGSHYNKEEVLDAFANLAAQNTIIPVLYKNDGEDTCFLFQNGISTVKILASSGLLLPLNDNIKLCVNLQLEHCPYTDVPVDVMKLIEKVISKRTNRRERI</sequence>
<keyword evidence="2" id="KW-1185">Reference proteome</keyword>
<dbReference type="VEuPathDB" id="VectorBase:RPRC014737"/>
<dbReference type="HOGENOM" id="CLU_2139753_0_0_1"/>
<evidence type="ECO:0000313" key="1">
    <source>
        <dbReference type="EnsemblMetazoa" id="RPRC014737-PA"/>
    </source>
</evidence>
<dbReference type="InParanoid" id="T1IEL8"/>
<reference evidence="1" key="1">
    <citation type="submission" date="2015-05" db="UniProtKB">
        <authorList>
            <consortium name="EnsemblMetazoa"/>
        </authorList>
    </citation>
    <scope>IDENTIFICATION</scope>
</reference>
<dbReference type="EnsemblMetazoa" id="RPRC014737-RA">
    <property type="protein sequence ID" value="RPRC014737-PA"/>
    <property type="gene ID" value="RPRC014737"/>
</dbReference>